<keyword evidence="2" id="KW-0812">Transmembrane</keyword>
<dbReference type="EMBL" id="HBHJ01012535">
    <property type="protein sequence ID" value="CAD9681210.1"/>
    <property type="molecule type" value="Transcribed_RNA"/>
</dbReference>
<feature type="chain" id="PRO_5030533027" evidence="3">
    <location>
        <begin position="18"/>
        <end position="213"/>
    </location>
</feature>
<feature type="transmembrane region" description="Helical" evidence="2">
    <location>
        <begin position="150"/>
        <end position="176"/>
    </location>
</feature>
<reference evidence="4" key="1">
    <citation type="submission" date="2021-01" db="EMBL/GenBank/DDBJ databases">
        <authorList>
            <person name="Corre E."/>
            <person name="Pelletier E."/>
            <person name="Niang G."/>
            <person name="Scheremetjew M."/>
            <person name="Finn R."/>
            <person name="Kale V."/>
            <person name="Holt S."/>
            <person name="Cochrane G."/>
            <person name="Meng A."/>
            <person name="Brown T."/>
            <person name="Cohen L."/>
        </authorList>
    </citation>
    <scope>NUCLEOTIDE SEQUENCE</scope>
    <source>
        <strain evidence="4">CCMP1243</strain>
    </source>
</reference>
<evidence type="ECO:0000313" key="4">
    <source>
        <dbReference type="EMBL" id="CAD9681210.1"/>
    </source>
</evidence>
<protein>
    <submittedName>
        <fullName evidence="4">Uncharacterized protein</fullName>
    </submittedName>
</protein>
<feature type="compositionally biased region" description="Basic and acidic residues" evidence="1">
    <location>
        <begin position="194"/>
        <end position="213"/>
    </location>
</feature>
<evidence type="ECO:0000256" key="1">
    <source>
        <dbReference type="SAM" id="MobiDB-lite"/>
    </source>
</evidence>
<feature type="region of interest" description="Disordered" evidence="1">
    <location>
        <begin position="177"/>
        <end position="213"/>
    </location>
</feature>
<gene>
    <name evidence="4" type="ORF">RMAR1173_LOCUS8194</name>
</gene>
<name>A0A7S2WCQ1_9STRA</name>
<dbReference type="AlphaFoldDB" id="A0A7S2WCQ1"/>
<proteinExistence type="predicted"/>
<feature type="signal peptide" evidence="3">
    <location>
        <begin position="1"/>
        <end position="17"/>
    </location>
</feature>
<keyword evidence="2" id="KW-0472">Membrane</keyword>
<evidence type="ECO:0000256" key="2">
    <source>
        <dbReference type="SAM" id="Phobius"/>
    </source>
</evidence>
<keyword evidence="2" id="KW-1133">Transmembrane helix</keyword>
<accession>A0A7S2WCQ1</accession>
<keyword evidence="3" id="KW-0732">Signal</keyword>
<evidence type="ECO:0000256" key="3">
    <source>
        <dbReference type="SAM" id="SignalP"/>
    </source>
</evidence>
<sequence>MARLRGLLVLLLSPALAFRAGAPVDLPADWCREEQGTRTASTGECMCRESCEGANCETGQGLVWYSYKRCPSGCACVASPPSDGDSRDLGSVFGGDPAVESCQEDKPCEDGEDEEAQGDAYLPPLDLEQQEEEEPLLELLFEWIDDNGRLVFGVGAVAVFLVLLAPVFAGVSSVITSPPAAASERRQSTTGSAQKDRDGERDKDGGGSATGDR</sequence>
<organism evidence="4">
    <name type="scientific">Rhizochromulina marina</name>
    <dbReference type="NCBI Taxonomy" id="1034831"/>
    <lineage>
        <taxon>Eukaryota</taxon>
        <taxon>Sar</taxon>
        <taxon>Stramenopiles</taxon>
        <taxon>Ochrophyta</taxon>
        <taxon>Dictyochophyceae</taxon>
        <taxon>Rhizochromulinales</taxon>
        <taxon>Rhizochromulina</taxon>
    </lineage>
</organism>